<dbReference type="InterPro" id="IPR014710">
    <property type="entry name" value="RmlC-like_jellyroll"/>
</dbReference>
<dbReference type="SUPFAM" id="SSF51206">
    <property type="entry name" value="cAMP-binding domain-like"/>
    <property type="match status" value="1"/>
</dbReference>
<organism evidence="2 3">
    <name type="scientific">Stylonychia lemnae</name>
    <name type="common">Ciliate</name>
    <dbReference type="NCBI Taxonomy" id="5949"/>
    <lineage>
        <taxon>Eukaryota</taxon>
        <taxon>Sar</taxon>
        <taxon>Alveolata</taxon>
        <taxon>Ciliophora</taxon>
        <taxon>Intramacronucleata</taxon>
        <taxon>Spirotrichea</taxon>
        <taxon>Stichotrichia</taxon>
        <taxon>Sporadotrichida</taxon>
        <taxon>Oxytrichidae</taxon>
        <taxon>Stylonychinae</taxon>
        <taxon>Stylonychia</taxon>
    </lineage>
</organism>
<keyword evidence="3" id="KW-1185">Reference proteome</keyword>
<protein>
    <recommendedName>
        <fullName evidence="4">Cyclic nucleotide-binding domain-containing protein</fullName>
    </recommendedName>
</protein>
<dbReference type="EMBL" id="CCKQ01019268">
    <property type="protein sequence ID" value="CDW91288.1"/>
    <property type="molecule type" value="Genomic_DNA"/>
</dbReference>
<accession>A0A078BCF2</accession>
<evidence type="ECO:0000313" key="3">
    <source>
        <dbReference type="Proteomes" id="UP000039865"/>
    </source>
</evidence>
<evidence type="ECO:0008006" key="4">
    <source>
        <dbReference type="Google" id="ProtNLM"/>
    </source>
</evidence>
<dbReference type="InterPro" id="IPR018490">
    <property type="entry name" value="cNMP-bd_dom_sf"/>
</dbReference>
<dbReference type="Gene3D" id="2.60.120.10">
    <property type="entry name" value="Jelly Rolls"/>
    <property type="match status" value="1"/>
</dbReference>
<reference evidence="2 3" key="1">
    <citation type="submission" date="2014-06" db="EMBL/GenBank/DDBJ databases">
        <authorList>
            <person name="Swart Estienne"/>
        </authorList>
    </citation>
    <scope>NUCLEOTIDE SEQUENCE [LARGE SCALE GENOMIC DNA]</scope>
    <source>
        <strain evidence="2 3">130c</strain>
    </source>
</reference>
<dbReference type="Proteomes" id="UP000039865">
    <property type="component" value="Unassembled WGS sequence"/>
</dbReference>
<dbReference type="CDD" id="cd00038">
    <property type="entry name" value="CAP_ED"/>
    <property type="match status" value="1"/>
</dbReference>
<name>A0A078BCF2_STYLE</name>
<evidence type="ECO:0000313" key="2">
    <source>
        <dbReference type="EMBL" id="CDW91288.1"/>
    </source>
</evidence>
<feature type="region of interest" description="Disordered" evidence="1">
    <location>
        <begin position="317"/>
        <end position="336"/>
    </location>
</feature>
<dbReference type="InParanoid" id="A0A078BCF2"/>
<proteinExistence type="predicted"/>
<evidence type="ECO:0000256" key="1">
    <source>
        <dbReference type="SAM" id="MobiDB-lite"/>
    </source>
</evidence>
<dbReference type="InterPro" id="IPR000595">
    <property type="entry name" value="cNMP-bd_dom"/>
</dbReference>
<sequence>MYGLMTVLYLQENQDVPMRDFNQPDFVYVIQGSIKVELTKFVDKDNKTLHTCELDEGKFVDPEKRYKDKIKNLSIDRIYSTSAQTIEFKQDTLIENENEVAKYVYLVLRGEIKLMKRPEFLYDKNGKIIKTIKQLEFIKNPIQSEEHLGIELGIVTGENFLCEDSGLFNLPLSYSAVAKTDVIVYRISSQEMLQTWPKECINEMKIKVLEKYRWFYDRLIKIEEYLLENQKNFNLLQGAKDINRHIFNNYPQGSEQARDQLKKTHLKLADQNYKIYLTSQNRRMHKYSKPLTNYIQDDDLKRLEQLREQIFGYEKPEKQHKNRYKQIDPNSETKDQYHHLSSLGMLAPNPNIKNDCKIIDYDYMKTQSAVHVNRIKVMESSIDQEAETQAATIFSNQKLISTAQHRSRHQKRAQYLQSINKSFGQIDLGYDKAHTKKVALAAQFTSRSLNIAKTLNIRGEFRPNTTANSNINSFRKQLMNQTLLEKMNQSYQNFRENSIIKANATTTAGEIPSGMVTQLKKNLSTQQQPQNEYALVSQKTMRGRNNIKGKTFVEVPFQKYETKINSLFKGRNTVVPQAYYNSLQRRISIRSSADQNIYFPLKNSDFSQRVMRRNRLQSAQNNVYDDNSMQGLNSPHQEGSIVDSKTNNNYNF</sequence>
<gene>
    <name evidence="2" type="primary">Contig12136.g12971</name>
    <name evidence="2" type="ORF">STYLEM_20442</name>
</gene>
<dbReference type="AlphaFoldDB" id="A0A078BCF2"/>
<feature type="region of interest" description="Disordered" evidence="1">
    <location>
        <begin position="621"/>
        <end position="652"/>
    </location>
</feature>